<comment type="caution">
    <text evidence="2">The sequence shown here is derived from an EMBL/GenBank/DDBJ whole genome shotgun (WGS) entry which is preliminary data.</text>
</comment>
<name>A0ABQ9Z0Q9_9CRUS</name>
<keyword evidence="3" id="KW-1185">Reference proteome</keyword>
<proteinExistence type="predicted"/>
<reference evidence="2 3" key="1">
    <citation type="journal article" date="2023" name="Nucleic Acids Res.">
        <title>The hologenome of Daphnia magna reveals possible DNA methylation and microbiome-mediated evolution of the host genome.</title>
        <authorList>
            <person name="Chaturvedi A."/>
            <person name="Li X."/>
            <person name="Dhandapani V."/>
            <person name="Marshall H."/>
            <person name="Kissane S."/>
            <person name="Cuenca-Cambronero M."/>
            <person name="Asole G."/>
            <person name="Calvet F."/>
            <person name="Ruiz-Romero M."/>
            <person name="Marangio P."/>
            <person name="Guigo R."/>
            <person name="Rago D."/>
            <person name="Mirbahai L."/>
            <person name="Eastwood N."/>
            <person name="Colbourne J.K."/>
            <person name="Zhou J."/>
            <person name="Mallon E."/>
            <person name="Orsini L."/>
        </authorList>
    </citation>
    <scope>NUCLEOTIDE SEQUENCE [LARGE SCALE GENOMIC DNA]</scope>
    <source>
        <strain evidence="2">LRV0_1</strain>
    </source>
</reference>
<evidence type="ECO:0000313" key="3">
    <source>
        <dbReference type="Proteomes" id="UP001234178"/>
    </source>
</evidence>
<dbReference type="Proteomes" id="UP001234178">
    <property type="component" value="Unassembled WGS sequence"/>
</dbReference>
<sequence>MGHESNKRLLSQTGYQTMLDMEKYTDGLCPRSTKIATVQNPHMKRTNRTFHFATTQKRSQANKLQWLPKVSERAREPYGKRRFSRRS</sequence>
<dbReference type="EMBL" id="JAOYFB010000002">
    <property type="protein sequence ID" value="KAK4006416.1"/>
    <property type="molecule type" value="Genomic_DNA"/>
</dbReference>
<feature type="compositionally biased region" description="Basic and acidic residues" evidence="1">
    <location>
        <begin position="70"/>
        <end position="79"/>
    </location>
</feature>
<accession>A0ABQ9Z0Q9</accession>
<feature type="region of interest" description="Disordered" evidence="1">
    <location>
        <begin position="68"/>
        <end position="87"/>
    </location>
</feature>
<evidence type="ECO:0000256" key="1">
    <source>
        <dbReference type="SAM" id="MobiDB-lite"/>
    </source>
</evidence>
<evidence type="ECO:0000313" key="2">
    <source>
        <dbReference type="EMBL" id="KAK4006416.1"/>
    </source>
</evidence>
<organism evidence="2 3">
    <name type="scientific">Daphnia magna</name>
    <dbReference type="NCBI Taxonomy" id="35525"/>
    <lineage>
        <taxon>Eukaryota</taxon>
        <taxon>Metazoa</taxon>
        <taxon>Ecdysozoa</taxon>
        <taxon>Arthropoda</taxon>
        <taxon>Crustacea</taxon>
        <taxon>Branchiopoda</taxon>
        <taxon>Diplostraca</taxon>
        <taxon>Cladocera</taxon>
        <taxon>Anomopoda</taxon>
        <taxon>Daphniidae</taxon>
        <taxon>Daphnia</taxon>
    </lineage>
</organism>
<protein>
    <submittedName>
        <fullName evidence="2">Uncharacterized protein</fullName>
    </submittedName>
</protein>
<gene>
    <name evidence="2" type="ORF">OUZ56_011569</name>
</gene>